<evidence type="ECO:0000256" key="1">
    <source>
        <dbReference type="SAM" id="SignalP"/>
    </source>
</evidence>
<feature type="chain" id="PRO_5015525958" description="SH3 domain-containing protein" evidence="1">
    <location>
        <begin position="28"/>
        <end position="108"/>
    </location>
</feature>
<keyword evidence="3" id="KW-1185">Reference proteome</keyword>
<dbReference type="OrthoDB" id="5196602at2"/>
<dbReference type="EMBL" id="PVTJ01000002">
    <property type="protein sequence ID" value="PRY61056.1"/>
    <property type="molecule type" value="Genomic_DNA"/>
</dbReference>
<organism evidence="2 3">
    <name type="scientific">Glycomyces artemisiae</name>
    <dbReference type="NCBI Taxonomy" id="1076443"/>
    <lineage>
        <taxon>Bacteria</taxon>
        <taxon>Bacillati</taxon>
        <taxon>Actinomycetota</taxon>
        <taxon>Actinomycetes</taxon>
        <taxon>Glycomycetales</taxon>
        <taxon>Glycomycetaceae</taxon>
        <taxon>Glycomyces</taxon>
    </lineage>
</organism>
<reference evidence="2 3" key="1">
    <citation type="submission" date="2018-03" db="EMBL/GenBank/DDBJ databases">
        <title>Genomic Encyclopedia of Type Strains, Phase III (KMG-III): the genomes of soil and plant-associated and newly described type strains.</title>
        <authorList>
            <person name="Whitman W."/>
        </authorList>
    </citation>
    <scope>NUCLEOTIDE SEQUENCE [LARGE SCALE GENOMIC DNA]</scope>
    <source>
        <strain evidence="2 3">CGMCC 4.7067</strain>
    </source>
</reference>
<dbReference type="RefSeq" id="WP_146148007.1">
    <property type="nucleotide sequence ID" value="NZ_PVTJ01000002.1"/>
</dbReference>
<sequence length="108" mass="10735">MKRLMTAAAALAAAAAFTAGFATSANASEADAVCQAVADENRAVWAEPGTAGGTVGAVTAGSTYDADCALVPGASYTACGGTTDQWARVNYAGDDWGYLPSTCVTWAS</sequence>
<evidence type="ECO:0008006" key="4">
    <source>
        <dbReference type="Google" id="ProtNLM"/>
    </source>
</evidence>
<name>A0A2T0UT18_9ACTN</name>
<proteinExistence type="predicted"/>
<accession>A0A2T0UT18</accession>
<evidence type="ECO:0000313" key="3">
    <source>
        <dbReference type="Proteomes" id="UP000238176"/>
    </source>
</evidence>
<dbReference type="AlphaFoldDB" id="A0A2T0UT18"/>
<comment type="caution">
    <text evidence="2">The sequence shown here is derived from an EMBL/GenBank/DDBJ whole genome shotgun (WGS) entry which is preliminary data.</text>
</comment>
<feature type="signal peptide" evidence="1">
    <location>
        <begin position="1"/>
        <end position="27"/>
    </location>
</feature>
<protein>
    <recommendedName>
        <fullName evidence="4">SH3 domain-containing protein</fullName>
    </recommendedName>
</protein>
<gene>
    <name evidence="2" type="ORF">B0I28_102675</name>
</gene>
<dbReference type="Proteomes" id="UP000238176">
    <property type="component" value="Unassembled WGS sequence"/>
</dbReference>
<keyword evidence="1" id="KW-0732">Signal</keyword>
<evidence type="ECO:0000313" key="2">
    <source>
        <dbReference type="EMBL" id="PRY61056.1"/>
    </source>
</evidence>